<reference evidence="2" key="1">
    <citation type="journal article" date="2021" name="Proc. Natl. Acad. Sci. U.S.A.">
        <title>A Catalog of Tens of Thousands of Viruses from Human Metagenomes Reveals Hidden Associations with Chronic Diseases.</title>
        <authorList>
            <person name="Tisza M.J."/>
            <person name="Buck C.B."/>
        </authorList>
    </citation>
    <scope>NUCLEOTIDE SEQUENCE</scope>
    <source>
        <strain evidence="2">CtiHu16</strain>
    </source>
</reference>
<organism evidence="2">
    <name type="scientific">Podoviridae sp. ctiHu16</name>
    <dbReference type="NCBI Taxonomy" id="2826571"/>
    <lineage>
        <taxon>Viruses</taxon>
        <taxon>Duplodnaviria</taxon>
        <taxon>Heunggongvirae</taxon>
        <taxon>Uroviricota</taxon>
        <taxon>Caudoviricetes</taxon>
    </lineage>
</organism>
<evidence type="ECO:0000256" key="1">
    <source>
        <dbReference type="SAM" id="MobiDB-lite"/>
    </source>
</evidence>
<name>A0A8S5MPU9_9CAUD</name>
<feature type="region of interest" description="Disordered" evidence="1">
    <location>
        <begin position="1"/>
        <end position="30"/>
    </location>
</feature>
<protein>
    <submittedName>
        <fullName evidence="2">Uncharacterized protein</fullName>
    </submittedName>
</protein>
<evidence type="ECO:0000313" key="2">
    <source>
        <dbReference type="EMBL" id="DAD84228.1"/>
    </source>
</evidence>
<accession>A0A8S5MPU9</accession>
<dbReference type="EMBL" id="BK014955">
    <property type="protein sequence ID" value="DAD84228.1"/>
    <property type="molecule type" value="Genomic_DNA"/>
</dbReference>
<proteinExistence type="predicted"/>
<sequence length="30" mass="3326">MERPNDLPNPENSVSFEDVAEVEVIDHGDA</sequence>